<keyword evidence="2" id="KW-1185">Reference proteome</keyword>
<name>D8REM1_SELML</name>
<reference evidence="1 2" key="1">
    <citation type="journal article" date="2011" name="Science">
        <title>The Selaginella genome identifies genetic changes associated with the evolution of vascular plants.</title>
        <authorList>
            <person name="Banks J.A."/>
            <person name="Nishiyama T."/>
            <person name="Hasebe M."/>
            <person name="Bowman J.L."/>
            <person name="Gribskov M."/>
            <person name="dePamphilis C."/>
            <person name="Albert V.A."/>
            <person name="Aono N."/>
            <person name="Aoyama T."/>
            <person name="Ambrose B.A."/>
            <person name="Ashton N.W."/>
            <person name="Axtell M.J."/>
            <person name="Barker E."/>
            <person name="Barker M.S."/>
            <person name="Bennetzen J.L."/>
            <person name="Bonawitz N.D."/>
            <person name="Chapple C."/>
            <person name="Cheng C."/>
            <person name="Correa L.G."/>
            <person name="Dacre M."/>
            <person name="DeBarry J."/>
            <person name="Dreyer I."/>
            <person name="Elias M."/>
            <person name="Engstrom E.M."/>
            <person name="Estelle M."/>
            <person name="Feng L."/>
            <person name="Finet C."/>
            <person name="Floyd S.K."/>
            <person name="Frommer W.B."/>
            <person name="Fujita T."/>
            <person name="Gramzow L."/>
            <person name="Gutensohn M."/>
            <person name="Harholt J."/>
            <person name="Hattori M."/>
            <person name="Heyl A."/>
            <person name="Hirai T."/>
            <person name="Hiwatashi Y."/>
            <person name="Ishikawa M."/>
            <person name="Iwata M."/>
            <person name="Karol K.G."/>
            <person name="Koehler B."/>
            <person name="Kolukisaoglu U."/>
            <person name="Kubo M."/>
            <person name="Kurata T."/>
            <person name="Lalonde S."/>
            <person name="Li K."/>
            <person name="Li Y."/>
            <person name="Litt A."/>
            <person name="Lyons E."/>
            <person name="Manning G."/>
            <person name="Maruyama T."/>
            <person name="Michael T.P."/>
            <person name="Mikami K."/>
            <person name="Miyazaki S."/>
            <person name="Morinaga S."/>
            <person name="Murata T."/>
            <person name="Mueller-Roeber B."/>
            <person name="Nelson D.R."/>
            <person name="Obara M."/>
            <person name="Oguri Y."/>
            <person name="Olmstead R.G."/>
            <person name="Onodera N."/>
            <person name="Petersen B.L."/>
            <person name="Pils B."/>
            <person name="Prigge M."/>
            <person name="Rensing S.A."/>
            <person name="Riano-Pachon D.M."/>
            <person name="Roberts A.W."/>
            <person name="Sato Y."/>
            <person name="Scheller H.V."/>
            <person name="Schulz B."/>
            <person name="Schulz C."/>
            <person name="Shakirov E.V."/>
            <person name="Shibagaki N."/>
            <person name="Shinohara N."/>
            <person name="Shippen D.E."/>
            <person name="Soerensen I."/>
            <person name="Sotooka R."/>
            <person name="Sugimoto N."/>
            <person name="Sugita M."/>
            <person name="Sumikawa N."/>
            <person name="Tanurdzic M."/>
            <person name="Theissen G."/>
            <person name="Ulvskov P."/>
            <person name="Wakazuki S."/>
            <person name="Weng J.K."/>
            <person name="Willats W.W."/>
            <person name="Wipf D."/>
            <person name="Wolf P.G."/>
            <person name="Yang L."/>
            <person name="Zimmer A.D."/>
            <person name="Zhu Q."/>
            <person name="Mitros T."/>
            <person name="Hellsten U."/>
            <person name="Loque D."/>
            <person name="Otillar R."/>
            <person name="Salamov A."/>
            <person name="Schmutz J."/>
            <person name="Shapiro H."/>
            <person name="Lindquist E."/>
            <person name="Lucas S."/>
            <person name="Rokhsar D."/>
            <person name="Grigoriev I.V."/>
        </authorList>
    </citation>
    <scope>NUCLEOTIDE SEQUENCE [LARGE SCALE GENOMIC DNA]</scope>
</reference>
<dbReference type="Proteomes" id="UP000001514">
    <property type="component" value="Unassembled WGS sequence"/>
</dbReference>
<dbReference type="InParanoid" id="D8REM1"/>
<organism evidence="2">
    <name type="scientific">Selaginella moellendorffii</name>
    <name type="common">Spikemoss</name>
    <dbReference type="NCBI Taxonomy" id="88036"/>
    <lineage>
        <taxon>Eukaryota</taxon>
        <taxon>Viridiplantae</taxon>
        <taxon>Streptophyta</taxon>
        <taxon>Embryophyta</taxon>
        <taxon>Tracheophyta</taxon>
        <taxon>Lycopodiopsida</taxon>
        <taxon>Selaginellales</taxon>
        <taxon>Selaginellaceae</taxon>
        <taxon>Selaginella</taxon>
    </lineage>
</organism>
<evidence type="ECO:0000313" key="2">
    <source>
        <dbReference type="Proteomes" id="UP000001514"/>
    </source>
</evidence>
<proteinExistence type="predicted"/>
<evidence type="ECO:0000313" key="1">
    <source>
        <dbReference type="EMBL" id="EFJ29685.1"/>
    </source>
</evidence>
<dbReference type="AlphaFoldDB" id="D8REM1"/>
<dbReference type="HOGENOM" id="CLU_1597282_0_0_1"/>
<dbReference type="KEGG" id="smo:SELMODRAFT_410399"/>
<gene>
    <name evidence="1" type="ORF">SELMODRAFT_410399</name>
</gene>
<accession>D8REM1</accession>
<sequence length="167" mass="18503">MLIQGLPNFYYDTFGHHKDQVMVLSANDGLCYVTLDTKQAMDSKSLVGAFIHVYSVFSTDIEQGVYGRIAYVWKNFGIDYVSWAQWPGLDTPNQVRVPGSIKLAWAQWPALDTANNPVQSIELLLSDPDPNWGTCWLFQSSIIGGADEAAGSLLQNVPDMNKITTQA</sequence>
<dbReference type="Gramene" id="EFJ29685">
    <property type="protein sequence ID" value="EFJ29685"/>
    <property type="gene ID" value="SELMODRAFT_410399"/>
</dbReference>
<dbReference type="EMBL" id="GL377577">
    <property type="protein sequence ID" value="EFJ29685.1"/>
    <property type="molecule type" value="Genomic_DNA"/>
</dbReference>
<protein>
    <submittedName>
        <fullName evidence="1">Uncharacterized protein</fullName>
    </submittedName>
</protein>